<feature type="compositionally biased region" description="Polar residues" evidence="6">
    <location>
        <begin position="407"/>
        <end position="418"/>
    </location>
</feature>
<evidence type="ECO:0000259" key="8">
    <source>
        <dbReference type="Pfam" id="PF09779"/>
    </source>
</evidence>
<name>A0A0F4GAZ4_9PEZI</name>
<dbReference type="GO" id="GO:0071765">
    <property type="term" value="P:nuclear inner membrane organization"/>
    <property type="evidence" value="ECO:0007669"/>
    <property type="project" value="InterPro"/>
</dbReference>
<dbReference type="Proteomes" id="UP000033647">
    <property type="component" value="Unassembled WGS sequence"/>
</dbReference>
<dbReference type="Pfam" id="PF09779">
    <property type="entry name" value="Ima1_N"/>
    <property type="match status" value="1"/>
</dbReference>
<reference evidence="9 10" key="1">
    <citation type="submission" date="2015-03" db="EMBL/GenBank/DDBJ databases">
        <title>RNA-seq based gene annotation and comparative genomics of four Zymoseptoria species reveal species-specific pathogenicity related genes and transposable element activity.</title>
        <authorList>
            <person name="Grandaubert J."/>
            <person name="Bhattacharyya A."/>
            <person name="Stukenbrock E.H."/>
        </authorList>
    </citation>
    <scope>NUCLEOTIDE SEQUENCE [LARGE SCALE GENOMIC DNA]</scope>
    <source>
        <strain evidence="9 10">Zb18110</strain>
    </source>
</reference>
<feature type="domain" description="Ima1 N-terminal" evidence="8">
    <location>
        <begin position="12"/>
        <end position="141"/>
    </location>
</feature>
<keyword evidence="10" id="KW-1185">Reference proteome</keyword>
<accession>A0A0F4GAZ4</accession>
<dbReference type="InterPro" id="IPR018617">
    <property type="entry name" value="Ima1_N"/>
</dbReference>
<dbReference type="AlphaFoldDB" id="A0A0F4GAZ4"/>
<feature type="transmembrane region" description="Helical" evidence="7">
    <location>
        <begin position="187"/>
        <end position="209"/>
    </location>
</feature>
<dbReference type="OrthoDB" id="5966927at2759"/>
<evidence type="ECO:0000256" key="3">
    <source>
        <dbReference type="ARBA" id="ARBA00022989"/>
    </source>
</evidence>
<dbReference type="STRING" id="1047168.A0A0F4GAZ4"/>
<evidence type="ECO:0000256" key="2">
    <source>
        <dbReference type="ARBA" id="ARBA00022692"/>
    </source>
</evidence>
<comment type="caution">
    <text evidence="9">The sequence shown here is derived from an EMBL/GenBank/DDBJ whole genome shotgun (WGS) entry which is preliminary data.</text>
</comment>
<gene>
    <name evidence="9" type="ORF">TI39_contig4176g00001</name>
</gene>
<evidence type="ECO:0000256" key="7">
    <source>
        <dbReference type="SAM" id="Phobius"/>
    </source>
</evidence>
<organism evidence="9 10">
    <name type="scientific">Zymoseptoria brevis</name>
    <dbReference type="NCBI Taxonomy" id="1047168"/>
    <lineage>
        <taxon>Eukaryota</taxon>
        <taxon>Fungi</taxon>
        <taxon>Dikarya</taxon>
        <taxon>Ascomycota</taxon>
        <taxon>Pezizomycotina</taxon>
        <taxon>Dothideomycetes</taxon>
        <taxon>Dothideomycetidae</taxon>
        <taxon>Mycosphaerellales</taxon>
        <taxon>Mycosphaerellaceae</taxon>
        <taxon>Zymoseptoria</taxon>
    </lineage>
</organism>
<dbReference type="GO" id="GO:0034506">
    <property type="term" value="C:chromosome, centromeric core domain"/>
    <property type="evidence" value="ECO:0007669"/>
    <property type="project" value="TreeGrafter"/>
</dbReference>
<evidence type="ECO:0000256" key="4">
    <source>
        <dbReference type="ARBA" id="ARBA00023136"/>
    </source>
</evidence>
<keyword evidence="5" id="KW-0539">Nucleus</keyword>
<dbReference type="PANTHER" id="PTHR28538:SF1">
    <property type="entry name" value="INTEGRAL INNER NUCLEAR MEMBRANE PROTEIN IMA1"/>
    <property type="match status" value="1"/>
</dbReference>
<comment type="subcellular location">
    <subcellularLocation>
        <location evidence="1">Nucleus inner membrane</location>
        <topology evidence="1">Multi-pass membrane protein</topology>
    </subcellularLocation>
</comment>
<evidence type="ECO:0000256" key="5">
    <source>
        <dbReference type="ARBA" id="ARBA00023242"/>
    </source>
</evidence>
<dbReference type="GO" id="GO:0034992">
    <property type="term" value="C:microtubule organizing center attachment site"/>
    <property type="evidence" value="ECO:0007669"/>
    <property type="project" value="TreeGrafter"/>
</dbReference>
<dbReference type="InterPro" id="IPR042321">
    <property type="entry name" value="Ima1"/>
</dbReference>
<feature type="transmembrane region" description="Helical" evidence="7">
    <location>
        <begin position="290"/>
        <end position="310"/>
    </location>
</feature>
<keyword evidence="3 7" id="KW-1133">Transmembrane helix</keyword>
<keyword evidence="4 7" id="KW-0472">Membrane</keyword>
<evidence type="ECO:0000313" key="10">
    <source>
        <dbReference type="Proteomes" id="UP000033647"/>
    </source>
</evidence>
<dbReference type="EMBL" id="LAFY01004135">
    <property type="protein sequence ID" value="KJX94553.1"/>
    <property type="molecule type" value="Genomic_DNA"/>
</dbReference>
<keyword evidence="2 7" id="KW-0812">Transmembrane</keyword>
<evidence type="ECO:0000256" key="1">
    <source>
        <dbReference type="ARBA" id="ARBA00004473"/>
    </source>
</evidence>
<feature type="transmembrane region" description="Helical" evidence="7">
    <location>
        <begin position="251"/>
        <end position="269"/>
    </location>
</feature>
<dbReference type="GO" id="GO:0005637">
    <property type="term" value="C:nuclear inner membrane"/>
    <property type="evidence" value="ECO:0007669"/>
    <property type="project" value="UniProtKB-SubCell"/>
</dbReference>
<dbReference type="GO" id="GO:0044732">
    <property type="term" value="C:mitotic spindle pole body"/>
    <property type="evidence" value="ECO:0007669"/>
    <property type="project" value="TreeGrafter"/>
</dbReference>
<sequence length="601" mass="67529">MTTTMPSMFSRLRCHFCGSKTPHNKTTTEFQCTLCEAFNYLDGKGNIVDTPTYITAPHQTEPANTSSFSFPRPINESLNHQENQAFCRACVQNQHMYNENLANYLPDEDHPRYAEFEKAIPKFKAELEQRYPLICKNCAPKAQTKINRADYYGMAQNAARLVSNTRARGGKPATGLRDDAGKKMARFLLSTVGLVLNAGLAVQIAYHIYGILMVLYAHEGDEIDDSLVGLSPAECAVQAQSLRFSSSCFDMFGSVMPKMLALAAVGLLHNPGRKAWYHPTYRMDAVNGQWNYFYMQLIILAVRSLAWLNLSHPPTTANFDSQQLIGAHAFTIFFILIIQLNASRGIQPIQWRLKGKIMPKPTEVDILSAHAAPVSEHPTPKASERNPYRYLHGAEDTTLNLNNFAAKSTRPTSQQPYTRGSYLPLQQPSPEYSDEEDDSYYDRMETDSAPVMRSSQRSLRTIPQPVLRPTHALPPTCATTTSLQTQPSNPFYTRLPPAPLSQNHRLRNPPHVANDLVPVPLSQRPDFLRRMGEQVKPVDFAPRKRTEFELKPSSWVLPGDVRETGLEGRFESTFRLEDEVEVTGGENGARKKGFFAGMFGF</sequence>
<evidence type="ECO:0000256" key="6">
    <source>
        <dbReference type="SAM" id="MobiDB-lite"/>
    </source>
</evidence>
<feature type="region of interest" description="Disordered" evidence="6">
    <location>
        <begin position="407"/>
        <end position="439"/>
    </location>
</feature>
<evidence type="ECO:0000313" key="9">
    <source>
        <dbReference type="EMBL" id="KJX94553.1"/>
    </source>
</evidence>
<dbReference type="PANTHER" id="PTHR28538">
    <property type="entry name" value="INTEGRAL INNER NUCLEAR MEMBRANE PROTEIN IMA1"/>
    <property type="match status" value="1"/>
</dbReference>
<proteinExistence type="predicted"/>
<feature type="transmembrane region" description="Helical" evidence="7">
    <location>
        <begin position="322"/>
        <end position="342"/>
    </location>
</feature>
<protein>
    <recommendedName>
        <fullName evidence="8">Ima1 N-terminal domain-containing protein</fullName>
    </recommendedName>
</protein>